<name>A0A542DP17_AMYCI</name>
<dbReference type="AlphaFoldDB" id="A0A542DP17"/>
<dbReference type="OrthoDB" id="3634172at2"/>
<gene>
    <name evidence="2" type="ORF">FB471_4616</name>
</gene>
<proteinExistence type="predicted"/>
<comment type="caution">
    <text evidence="2">The sequence shown here is derived from an EMBL/GenBank/DDBJ whole genome shotgun (WGS) entry which is preliminary data.</text>
</comment>
<protein>
    <submittedName>
        <fullName evidence="2">Uncharacterized protein</fullName>
    </submittedName>
</protein>
<evidence type="ECO:0000313" key="3">
    <source>
        <dbReference type="Proteomes" id="UP000320876"/>
    </source>
</evidence>
<organism evidence="2 3">
    <name type="scientific">Amycolatopsis cihanbeyliensis</name>
    <dbReference type="NCBI Taxonomy" id="1128664"/>
    <lineage>
        <taxon>Bacteria</taxon>
        <taxon>Bacillati</taxon>
        <taxon>Actinomycetota</taxon>
        <taxon>Actinomycetes</taxon>
        <taxon>Pseudonocardiales</taxon>
        <taxon>Pseudonocardiaceae</taxon>
        <taxon>Amycolatopsis</taxon>
    </lineage>
</organism>
<dbReference type="RefSeq" id="WP_142000443.1">
    <property type="nucleotide sequence ID" value="NZ_VFML01000001.1"/>
</dbReference>
<accession>A0A542DP17</accession>
<feature type="region of interest" description="Disordered" evidence="1">
    <location>
        <begin position="22"/>
        <end position="62"/>
    </location>
</feature>
<feature type="compositionally biased region" description="Basic and acidic residues" evidence="1">
    <location>
        <begin position="22"/>
        <end position="54"/>
    </location>
</feature>
<dbReference type="EMBL" id="VFML01000001">
    <property type="protein sequence ID" value="TQJ04807.1"/>
    <property type="molecule type" value="Genomic_DNA"/>
</dbReference>
<keyword evidence="3" id="KW-1185">Reference proteome</keyword>
<evidence type="ECO:0000313" key="2">
    <source>
        <dbReference type="EMBL" id="TQJ04807.1"/>
    </source>
</evidence>
<evidence type="ECO:0000256" key="1">
    <source>
        <dbReference type="SAM" id="MobiDB-lite"/>
    </source>
</evidence>
<sequence length="62" mass="7215">MSVARKDDRHNEDLVAEIADNLNRRLSTESREDAGAQEQEREQPRFVVTGDRRVQPRKRGPQ</sequence>
<reference evidence="2 3" key="1">
    <citation type="submission" date="2019-06" db="EMBL/GenBank/DDBJ databases">
        <title>Sequencing the genomes of 1000 actinobacteria strains.</title>
        <authorList>
            <person name="Klenk H.-P."/>
        </authorList>
    </citation>
    <scope>NUCLEOTIDE SEQUENCE [LARGE SCALE GENOMIC DNA]</scope>
    <source>
        <strain evidence="2 3">DSM 45679</strain>
    </source>
</reference>
<dbReference type="Proteomes" id="UP000320876">
    <property type="component" value="Unassembled WGS sequence"/>
</dbReference>